<accession>A0A2Z6M0E8</accession>
<dbReference type="InterPro" id="IPR035979">
    <property type="entry name" value="RBD_domain_sf"/>
</dbReference>
<dbReference type="InterPro" id="IPR036691">
    <property type="entry name" value="Endo/exonu/phosph_ase_sf"/>
</dbReference>
<protein>
    <recommendedName>
        <fullName evidence="2">Endonuclease/exonuclease/phosphatase domain-containing protein</fullName>
    </recommendedName>
</protein>
<dbReference type="InterPro" id="IPR005135">
    <property type="entry name" value="Endo/exonuclease/phosphatase"/>
</dbReference>
<reference evidence="4" key="1">
    <citation type="journal article" date="2017" name="Front. Plant Sci.">
        <title>Climate Clever Clovers: New Paradigm to Reduce the Environmental Footprint of Ruminants by Breeding Low Methanogenic Forages Utilizing Haplotype Variation.</title>
        <authorList>
            <person name="Kaur P."/>
            <person name="Appels R."/>
            <person name="Bayer P.E."/>
            <person name="Keeble-Gagnere G."/>
            <person name="Wang J."/>
            <person name="Hirakawa H."/>
            <person name="Shirasawa K."/>
            <person name="Vercoe P."/>
            <person name="Stefanova K."/>
            <person name="Durmic Z."/>
            <person name="Nichols P."/>
            <person name="Revell C."/>
            <person name="Isobe S.N."/>
            <person name="Edwards D."/>
            <person name="Erskine W."/>
        </authorList>
    </citation>
    <scope>NUCLEOTIDE SEQUENCE [LARGE SCALE GENOMIC DNA]</scope>
    <source>
        <strain evidence="4">cv. Daliak</strain>
    </source>
</reference>
<dbReference type="Gene3D" id="3.60.10.10">
    <property type="entry name" value="Endonuclease/exonuclease/phosphatase"/>
    <property type="match status" value="1"/>
</dbReference>
<evidence type="ECO:0000313" key="4">
    <source>
        <dbReference type="Proteomes" id="UP000242715"/>
    </source>
</evidence>
<sequence>MVKQDGGFHHKQHRERIDAGFQHHHQQLRDCTDVGFRRRYSRSPTLKIGNRQQLMDTRQIHDLKLAEKAPTGIRTFRQDRARNDSLGFEVCGMLEDVYVAKKLNKFGEPYGFVKFSKVKDVKKLLKALNVVYFGHFRVRARVARFDRNDAMEGRSSGTVKDSIGRDLRVQEIELIPRKTILPFEVATEKDEKIYIRNFRTKPDDVQWAHNGLVATIINGEAVPVVQNRITDAGFHDLILIPMGADKMRWGKEVLPYRRGAWIRLYGIPLHAWNVHFFKLCVLDCGRVEKVLVDGTLTEIKIVEEWGYALGEDTCLFEEESGSEASQNDNEAEHRCHVDILVEKLVDGLEEEDDIELQLKHVEHSTEKQDVNHSVKVSTGGCGDRDSRTDNPPLVPEAQVSSSINEPYVGNKTTIGVGRPEGPIMKQSRRVIFTAGKRLKKGGRAGVRQQKEGGGKEISWSGDLSHRASSDESSSSISVNNDWKHWVVMQGDERAAEDDVQGFGERFKGDSENKFSVFSRTGKGKRVSSGQGLGGLEKRKDVRKLVGDQNPLFLCLQETKLHSCDVFLGSALWVASMFCGVMVWFIKSGEEFYVANVYALCDARAKQRLWDSLSVRIQSLGRQRVCVCGNFNAVRSVEERRSLRGVHSSWDFLPFNRFIDDNTLVNLPLSGRKLTWFRGDGLSMSRLDRFLLSEDWCLTWPNCKQEARMREKLKKIKAALKDWNMTHTQNLPSRIDCLKAQQSLLDQKGEDEVLTEAELMELHGVTADIHTLSRLHASVWWQQSRRLSRILLLTSRLRPGINNLLFKTLNPVESSSLIKPFSREERTSVATSCTTLGAHVPEFQLASEQTPYLIGGKDTFHLPGPFSWGRSEASGLLGICVVSFKESIIWVEESLPVFWWSSDSDQVCSNLFSCLCSFLLQSSLRSMEVWGLGKWCWRMLVDREGLWYRVLEARYGVERGRLRDGGRRGFSWWREIVRIRDSGGGTSGAQFGECISEKVGNGSGTLFWTDPWVDEIPLCERFGRLFDLAETQSYTVAEMALLGWGASGEAWVWRRQLRGWEEFLLGECQTLLLNISLQVTHKSKPGYSWHLIIGGSFFACLDAERLNQLNTCSFPVVLLVLSGPLSILGLDLHWWIHILFRTILRSSLFQQVGPGCVALLCNSYGLLACGLCGTSGTLDVSKA</sequence>
<dbReference type="AlphaFoldDB" id="A0A2Z6M0E8"/>
<dbReference type="PANTHER" id="PTHR36617">
    <property type="entry name" value="PROTEIN, PUTATIVE-RELATED"/>
    <property type="match status" value="1"/>
</dbReference>
<name>A0A2Z6M0E8_TRISU</name>
<evidence type="ECO:0000313" key="3">
    <source>
        <dbReference type="EMBL" id="GAU25531.1"/>
    </source>
</evidence>
<dbReference type="Proteomes" id="UP000242715">
    <property type="component" value="Unassembled WGS sequence"/>
</dbReference>
<dbReference type="OrthoDB" id="413541at2759"/>
<dbReference type="SUPFAM" id="SSF56219">
    <property type="entry name" value="DNase I-like"/>
    <property type="match status" value="1"/>
</dbReference>
<feature type="region of interest" description="Disordered" evidence="1">
    <location>
        <begin position="438"/>
        <end position="476"/>
    </location>
</feature>
<keyword evidence="4" id="KW-1185">Reference proteome</keyword>
<organism evidence="3 4">
    <name type="scientific">Trifolium subterraneum</name>
    <name type="common">Subterranean clover</name>
    <dbReference type="NCBI Taxonomy" id="3900"/>
    <lineage>
        <taxon>Eukaryota</taxon>
        <taxon>Viridiplantae</taxon>
        <taxon>Streptophyta</taxon>
        <taxon>Embryophyta</taxon>
        <taxon>Tracheophyta</taxon>
        <taxon>Spermatophyta</taxon>
        <taxon>Magnoliopsida</taxon>
        <taxon>eudicotyledons</taxon>
        <taxon>Gunneridae</taxon>
        <taxon>Pentapetalae</taxon>
        <taxon>rosids</taxon>
        <taxon>fabids</taxon>
        <taxon>Fabales</taxon>
        <taxon>Fabaceae</taxon>
        <taxon>Papilionoideae</taxon>
        <taxon>50 kb inversion clade</taxon>
        <taxon>NPAAA clade</taxon>
        <taxon>Hologalegina</taxon>
        <taxon>IRL clade</taxon>
        <taxon>Trifolieae</taxon>
        <taxon>Trifolium</taxon>
    </lineage>
</organism>
<gene>
    <name evidence="3" type="ORF">TSUD_280160</name>
</gene>
<dbReference type="PANTHER" id="PTHR36617:SF5">
    <property type="entry name" value="OS05G0421675 PROTEIN"/>
    <property type="match status" value="1"/>
</dbReference>
<feature type="domain" description="Endonuclease/exonuclease/phosphatase" evidence="2">
    <location>
        <begin position="536"/>
        <end position="698"/>
    </location>
</feature>
<evidence type="ECO:0000256" key="1">
    <source>
        <dbReference type="SAM" id="MobiDB-lite"/>
    </source>
</evidence>
<proteinExistence type="predicted"/>
<dbReference type="Pfam" id="PF03372">
    <property type="entry name" value="Exo_endo_phos"/>
    <property type="match status" value="1"/>
</dbReference>
<evidence type="ECO:0000259" key="2">
    <source>
        <dbReference type="Pfam" id="PF03372"/>
    </source>
</evidence>
<dbReference type="Gene3D" id="3.30.70.330">
    <property type="match status" value="1"/>
</dbReference>
<dbReference type="EMBL" id="DF973313">
    <property type="protein sequence ID" value="GAU25531.1"/>
    <property type="molecule type" value="Genomic_DNA"/>
</dbReference>
<dbReference type="SUPFAM" id="SSF54928">
    <property type="entry name" value="RNA-binding domain, RBD"/>
    <property type="match status" value="1"/>
</dbReference>
<dbReference type="InterPro" id="IPR012677">
    <property type="entry name" value="Nucleotide-bd_a/b_plait_sf"/>
</dbReference>
<dbReference type="GO" id="GO:0003676">
    <property type="term" value="F:nucleic acid binding"/>
    <property type="evidence" value="ECO:0007669"/>
    <property type="project" value="InterPro"/>
</dbReference>
<feature type="region of interest" description="Disordered" evidence="1">
    <location>
        <begin position="365"/>
        <end position="421"/>
    </location>
</feature>